<keyword evidence="3" id="KW-1185">Reference proteome</keyword>
<evidence type="ECO:0000313" key="3">
    <source>
        <dbReference type="Proteomes" id="UP000186040"/>
    </source>
</evidence>
<dbReference type="InterPro" id="IPR001466">
    <property type="entry name" value="Beta-lactam-related"/>
</dbReference>
<dbReference type="STRING" id="1193682.BJP25_09125"/>
<dbReference type="AlphaFoldDB" id="A0A1Q9LRZ4"/>
<accession>A0A1Q9LRZ4</accession>
<dbReference type="InterPro" id="IPR052907">
    <property type="entry name" value="Beta-lactamase/esterase"/>
</dbReference>
<dbReference type="Proteomes" id="UP000186040">
    <property type="component" value="Unassembled WGS sequence"/>
</dbReference>
<protein>
    <submittedName>
        <fullName evidence="2">EstA family serine hydrolase</fullName>
    </submittedName>
</protein>
<evidence type="ECO:0000313" key="2">
    <source>
        <dbReference type="EMBL" id="OLR94790.1"/>
    </source>
</evidence>
<sequence length="387" mass="41594">MLDVEERAGIDGVVAPGFEAVRERFADLLAAEGGDLDVQVAAYHRGEKVVDLWAGPDTTAESLMGIYSASKGVAHLVVALLVQDGVVDLDRPVSHYWPRFGVEGKRDLLVRELLAHQAGLVGAVDGFAVEELADDRVVADRLGTQRPFWRPGRATGYHALVMAALSGEVVRRATGRTVQEHFTERLRLPLGLDLHLGLPEAQDHRFLSAQPMTTTPERLRELAEVATAPDSLSGIAFNRHHPYHREVWELPNIPVIRSRGPASLGGVGTARGLAKLYSAVASPVDGADPLLDPTTAAAFGQVQSAGVDLVLRQPKAWAVGFHASAETYPVLGAGAFGHSGAGGQQALVDPRHELSYALLRRRPAFPAQIDKDHLRLLDALVTAARRA</sequence>
<dbReference type="InterPro" id="IPR012338">
    <property type="entry name" value="Beta-lactam/transpept-like"/>
</dbReference>
<reference evidence="2 3" key="1">
    <citation type="submission" date="2016-10" db="EMBL/GenBank/DDBJ databases">
        <title>The Draft Genome Sequence of Actinokineospora bangkokensis 44EHWT reveals the biosynthetic pathway of antifungal compounds Thailandins with unusual extender unit butylmalonyl-CoA.</title>
        <authorList>
            <person name="Greule A."/>
            <person name="Intra B."/>
            <person name="Flemming S."/>
            <person name="Rommel M.G."/>
            <person name="Panbangred W."/>
            <person name="Bechthold A."/>
        </authorList>
    </citation>
    <scope>NUCLEOTIDE SEQUENCE [LARGE SCALE GENOMIC DNA]</scope>
    <source>
        <strain evidence="2 3">44EHW</strain>
    </source>
</reference>
<dbReference type="SUPFAM" id="SSF56601">
    <property type="entry name" value="beta-lactamase/transpeptidase-like"/>
    <property type="match status" value="1"/>
</dbReference>
<gene>
    <name evidence="2" type="ORF">BJP25_09125</name>
</gene>
<dbReference type="GO" id="GO:0016787">
    <property type="term" value="F:hydrolase activity"/>
    <property type="evidence" value="ECO:0007669"/>
    <property type="project" value="UniProtKB-KW"/>
</dbReference>
<dbReference type="EMBL" id="MKQR01000006">
    <property type="protein sequence ID" value="OLR94790.1"/>
    <property type="molecule type" value="Genomic_DNA"/>
</dbReference>
<name>A0A1Q9LRZ4_9PSEU</name>
<dbReference type="OrthoDB" id="3422781at2"/>
<feature type="domain" description="Beta-lactamase-related" evidence="1">
    <location>
        <begin position="35"/>
        <end position="367"/>
    </location>
</feature>
<organism evidence="2 3">
    <name type="scientific">Actinokineospora bangkokensis</name>
    <dbReference type="NCBI Taxonomy" id="1193682"/>
    <lineage>
        <taxon>Bacteria</taxon>
        <taxon>Bacillati</taxon>
        <taxon>Actinomycetota</taxon>
        <taxon>Actinomycetes</taxon>
        <taxon>Pseudonocardiales</taxon>
        <taxon>Pseudonocardiaceae</taxon>
        <taxon>Actinokineospora</taxon>
    </lineage>
</organism>
<comment type="caution">
    <text evidence="2">The sequence shown here is derived from an EMBL/GenBank/DDBJ whole genome shotgun (WGS) entry which is preliminary data.</text>
</comment>
<dbReference type="PANTHER" id="PTHR43319">
    <property type="entry name" value="BETA-LACTAMASE-RELATED"/>
    <property type="match status" value="1"/>
</dbReference>
<keyword evidence="2" id="KW-0378">Hydrolase</keyword>
<evidence type="ECO:0000259" key="1">
    <source>
        <dbReference type="Pfam" id="PF00144"/>
    </source>
</evidence>
<dbReference type="PANTHER" id="PTHR43319:SF3">
    <property type="entry name" value="BETA-LACTAMASE-RELATED DOMAIN-CONTAINING PROTEIN"/>
    <property type="match status" value="1"/>
</dbReference>
<dbReference type="Gene3D" id="3.40.710.10">
    <property type="entry name" value="DD-peptidase/beta-lactamase superfamily"/>
    <property type="match status" value="1"/>
</dbReference>
<dbReference type="RefSeq" id="WP_075973356.1">
    <property type="nucleotide sequence ID" value="NZ_MKQR01000006.1"/>
</dbReference>
<dbReference type="Pfam" id="PF00144">
    <property type="entry name" value="Beta-lactamase"/>
    <property type="match status" value="1"/>
</dbReference>
<proteinExistence type="predicted"/>